<accession>A0A1H8AZ98</accession>
<dbReference type="AlphaFoldDB" id="A0A1H8AZ98"/>
<dbReference type="Proteomes" id="UP000183898">
    <property type="component" value="Unassembled WGS sequence"/>
</dbReference>
<sequence>MAKYVHSDVLDGGLNAIKNNAGRMLLLKTYSFADSYATVNANAICAVAMAPGDYALSGADGAARVLTVAARSGTASANSGSAPDLHIAFTDNVSKVLLVTDETTDQVVTSGNTVNFPSLTYTSSQPT</sequence>
<organism evidence="1 2">
    <name type="scientific">Nitrosospira multiformis</name>
    <dbReference type="NCBI Taxonomy" id="1231"/>
    <lineage>
        <taxon>Bacteria</taxon>
        <taxon>Pseudomonadati</taxon>
        <taxon>Pseudomonadota</taxon>
        <taxon>Betaproteobacteria</taxon>
        <taxon>Nitrosomonadales</taxon>
        <taxon>Nitrosomonadaceae</taxon>
        <taxon>Nitrosospira</taxon>
    </lineage>
</organism>
<dbReference type="RefSeq" id="WP_074743616.1">
    <property type="nucleotide sequence ID" value="NZ_FOCT01000001.1"/>
</dbReference>
<proteinExistence type="predicted"/>
<gene>
    <name evidence="1" type="ORF">SAMN05216404_10156</name>
</gene>
<protein>
    <submittedName>
        <fullName evidence="1">Uncharacterized protein</fullName>
    </submittedName>
</protein>
<reference evidence="1 2" key="1">
    <citation type="submission" date="2016-10" db="EMBL/GenBank/DDBJ databases">
        <authorList>
            <person name="de Groot N.N."/>
        </authorList>
    </citation>
    <scope>NUCLEOTIDE SEQUENCE [LARGE SCALE GENOMIC DNA]</scope>
    <source>
        <strain evidence="1 2">Nl18</strain>
    </source>
</reference>
<dbReference type="EMBL" id="FOCT01000001">
    <property type="protein sequence ID" value="SEM75224.1"/>
    <property type="molecule type" value="Genomic_DNA"/>
</dbReference>
<evidence type="ECO:0000313" key="1">
    <source>
        <dbReference type="EMBL" id="SEM75224.1"/>
    </source>
</evidence>
<evidence type="ECO:0000313" key="2">
    <source>
        <dbReference type="Proteomes" id="UP000183898"/>
    </source>
</evidence>
<name>A0A1H8AZ98_9PROT</name>